<reference evidence="11 12" key="1">
    <citation type="submission" date="2019-10" db="EMBL/GenBank/DDBJ databases">
        <title>Deinococcus sp. isolated from soil.</title>
        <authorList>
            <person name="Li Y."/>
            <person name="Wang J."/>
        </authorList>
    </citation>
    <scope>NUCLEOTIDE SEQUENCE [LARGE SCALE GENOMIC DNA]</scope>
    <source>
        <strain evidence="11 12">SDU3-2</strain>
    </source>
</reference>
<evidence type="ECO:0000256" key="4">
    <source>
        <dbReference type="ARBA" id="ARBA00022692"/>
    </source>
</evidence>
<comment type="function">
    <text evidence="9">Acts as a magnesium transporter.</text>
</comment>
<dbReference type="InterPro" id="IPR006669">
    <property type="entry name" value="MgtE_transporter"/>
</dbReference>
<evidence type="ECO:0000259" key="10">
    <source>
        <dbReference type="PROSITE" id="PS51371"/>
    </source>
</evidence>
<dbReference type="AlphaFoldDB" id="A0A7X1NY06"/>
<dbReference type="InterPro" id="IPR000644">
    <property type="entry name" value="CBS_dom"/>
</dbReference>
<evidence type="ECO:0000256" key="3">
    <source>
        <dbReference type="ARBA" id="ARBA00022448"/>
    </source>
</evidence>
<dbReference type="Pfam" id="PF03448">
    <property type="entry name" value="MgtE_N"/>
    <property type="match status" value="1"/>
</dbReference>
<evidence type="ECO:0000256" key="7">
    <source>
        <dbReference type="ARBA" id="ARBA00023136"/>
    </source>
</evidence>
<evidence type="ECO:0000256" key="1">
    <source>
        <dbReference type="ARBA" id="ARBA00004141"/>
    </source>
</evidence>
<accession>A0A7X1NY06</accession>
<evidence type="ECO:0000256" key="9">
    <source>
        <dbReference type="RuleBase" id="RU362011"/>
    </source>
</evidence>
<protein>
    <recommendedName>
        <fullName evidence="9">Magnesium transporter MgtE</fullName>
    </recommendedName>
</protein>
<evidence type="ECO:0000256" key="5">
    <source>
        <dbReference type="ARBA" id="ARBA00022842"/>
    </source>
</evidence>
<keyword evidence="5 9" id="KW-0460">Magnesium</keyword>
<dbReference type="SUPFAM" id="SSF54631">
    <property type="entry name" value="CBS-domain pair"/>
    <property type="match status" value="1"/>
</dbReference>
<dbReference type="GO" id="GO:0046872">
    <property type="term" value="F:metal ion binding"/>
    <property type="evidence" value="ECO:0007669"/>
    <property type="project" value="UniProtKB-KW"/>
</dbReference>
<dbReference type="NCBIfam" id="TIGR00400">
    <property type="entry name" value="mgtE"/>
    <property type="match status" value="1"/>
</dbReference>
<evidence type="ECO:0000313" key="12">
    <source>
        <dbReference type="Proteomes" id="UP000484842"/>
    </source>
</evidence>
<dbReference type="Gene3D" id="1.10.357.20">
    <property type="entry name" value="SLC41 divalent cation transporters, integral membrane domain"/>
    <property type="match status" value="1"/>
</dbReference>
<keyword evidence="7 9" id="KW-0472">Membrane</keyword>
<comment type="similarity">
    <text evidence="2 9">Belongs to the SLC41A transporter family.</text>
</comment>
<feature type="transmembrane region" description="Helical" evidence="9">
    <location>
        <begin position="335"/>
        <end position="353"/>
    </location>
</feature>
<dbReference type="PANTHER" id="PTHR41394:SF8">
    <property type="entry name" value="MAGNESIUM TRANSPORTER MGTE"/>
    <property type="match status" value="1"/>
</dbReference>
<dbReference type="InterPro" id="IPR036739">
    <property type="entry name" value="SLC41_membr_dom_sf"/>
</dbReference>
<dbReference type="PROSITE" id="PS51371">
    <property type="entry name" value="CBS"/>
    <property type="match status" value="2"/>
</dbReference>
<keyword evidence="6 9" id="KW-1133">Transmembrane helix</keyword>
<dbReference type="InterPro" id="IPR038076">
    <property type="entry name" value="MgtE_N_sf"/>
</dbReference>
<comment type="subcellular location">
    <subcellularLocation>
        <location evidence="9">Cell membrane</location>
        <topology evidence="9">Multi-pass membrane protein</topology>
    </subcellularLocation>
    <subcellularLocation>
        <location evidence="1">Membrane</location>
        <topology evidence="1">Multi-pass membrane protein</topology>
    </subcellularLocation>
</comment>
<dbReference type="SUPFAM" id="SSF158791">
    <property type="entry name" value="MgtE N-terminal domain-like"/>
    <property type="match status" value="1"/>
</dbReference>
<evidence type="ECO:0000256" key="8">
    <source>
        <dbReference type="PROSITE-ProRule" id="PRU00703"/>
    </source>
</evidence>
<comment type="caution">
    <text evidence="11">The sequence shown here is derived from an EMBL/GenBank/DDBJ whole genome shotgun (WGS) entry which is preliminary data.</text>
</comment>
<dbReference type="InterPro" id="IPR006667">
    <property type="entry name" value="SLC41_membr_dom"/>
</dbReference>
<dbReference type="Proteomes" id="UP000484842">
    <property type="component" value="Unassembled WGS sequence"/>
</dbReference>
<keyword evidence="4 9" id="KW-0812">Transmembrane</keyword>
<feature type="transmembrane region" description="Helical" evidence="9">
    <location>
        <begin position="293"/>
        <end position="314"/>
    </location>
</feature>
<feature type="domain" description="CBS" evidence="10">
    <location>
        <begin position="113"/>
        <end position="176"/>
    </location>
</feature>
<sequence>MAAGRLSPAEWAQLLSQLPPHELPIVTRRLPPERRAAIVAELPPTVGADLVARLPRPEGAALLGALDPDDAADLLARLPGGVLTELLGALPEGRAARLRQLLAYPADSAGGRMTPQFVAVLPDLTADQAIAAIRQVAHEAETIYSVYVVDGAQAFLGVLSLHALVTAPPGTPVRELMVPDAVSVRVDTDQEVAARLLMRRNLLALPVTDEGGRLVGIITEDDVADVLEEEATEDFQRLGGSQPLETPYRRASVWLLFRKRLPWLLALFVAEAYTGNVMRYFEDTLGQVVALSFFIPLLLGTGGNIGSQITTTLVRAMAVDDLSLRDLRWILGKEFVVGLVIGAVMALIAFLRAKLLHVGADVGTVVALAIAAISIWSSVVAAVLPLLLRKLRLDPTVVSAPFITTLVDGTGLVIYFLIARAVLQL</sequence>
<dbReference type="CDD" id="cd04606">
    <property type="entry name" value="CBS_pair_Mg_transporter"/>
    <property type="match status" value="1"/>
</dbReference>
<dbReference type="SUPFAM" id="SSF161093">
    <property type="entry name" value="MgtE membrane domain-like"/>
    <property type="match status" value="1"/>
</dbReference>
<dbReference type="InterPro" id="IPR006668">
    <property type="entry name" value="Mg_transptr_MgtE_intracell_dom"/>
</dbReference>
<evidence type="ECO:0000313" key="11">
    <source>
        <dbReference type="EMBL" id="MPY67890.1"/>
    </source>
</evidence>
<keyword evidence="8" id="KW-0129">CBS domain</keyword>
<keyword evidence="9" id="KW-1003">Cell membrane</keyword>
<dbReference type="GO" id="GO:0005886">
    <property type="term" value="C:plasma membrane"/>
    <property type="evidence" value="ECO:0007669"/>
    <property type="project" value="UniProtKB-SubCell"/>
</dbReference>
<keyword evidence="3 9" id="KW-0813">Transport</keyword>
<dbReference type="InterPro" id="IPR046342">
    <property type="entry name" value="CBS_dom_sf"/>
</dbReference>
<dbReference type="Gene3D" id="1.25.60.10">
    <property type="entry name" value="MgtE N-terminal domain-like"/>
    <property type="match status" value="1"/>
</dbReference>
<dbReference type="Pfam" id="PF00571">
    <property type="entry name" value="CBS"/>
    <property type="match status" value="2"/>
</dbReference>
<dbReference type="GO" id="GO:0015095">
    <property type="term" value="F:magnesium ion transmembrane transporter activity"/>
    <property type="evidence" value="ECO:0007669"/>
    <property type="project" value="UniProtKB-UniRule"/>
</dbReference>
<keyword evidence="12" id="KW-1185">Reference proteome</keyword>
<proteinExistence type="inferred from homology"/>
<dbReference type="EMBL" id="WBSL01000011">
    <property type="protein sequence ID" value="MPY67890.1"/>
    <property type="molecule type" value="Genomic_DNA"/>
</dbReference>
<dbReference type="Gene3D" id="3.10.580.10">
    <property type="entry name" value="CBS-domain"/>
    <property type="match status" value="1"/>
</dbReference>
<comment type="subunit">
    <text evidence="9">Homodimer.</text>
</comment>
<gene>
    <name evidence="11" type="primary">mgtE</name>
    <name evidence="11" type="ORF">F8S09_14580</name>
</gene>
<evidence type="ECO:0000256" key="2">
    <source>
        <dbReference type="ARBA" id="ARBA00009749"/>
    </source>
</evidence>
<name>A0A7X1NY06_9DEIO</name>
<evidence type="ECO:0000256" key="6">
    <source>
        <dbReference type="ARBA" id="ARBA00022989"/>
    </source>
</evidence>
<dbReference type="SMART" id="SM00924">
    <property type="entry name" value="MgtE_N"/>
    <property type="match status" value="1"/>
</dbReference>
<comment type="caution">
    <text evidence="9">Lacks conserved residue(s) required for the propagation of feature annotation.</text>
</comment>
<keyword evidence="9" id="KW-0479">Metal-binding</keyword>
<feature type="transmembrane region" description="Helical" evidence="9">
    <location>
        <begin position="365"/>
        <end position="388"/>
    </location>
</feature>
<feature type="transmembrane region" description="Helical" evidence="9">
    <location>
        <begin position="400"/>
        <end position="423"/>
    </location>
</feature>
<dbReference type="PANTHER" id="PTHR41394">
    <property type="entry name" value="MAGNESIUM TRANSPORTER MGTE"/>
    <property type="match status" value="1"/>
</dbReference>
<feature type="domain" description="CBS" evidence="10">
    <location>
        <begin position="177"/>
        <end position="233"/>
    </location>
</feature>
<organism evidence="11 12">
    <name type="scientific">Deinococcus terrestris</name>
    <dbReference type="NCBI Taxonomy" id="2651870"/>
    <lineage>
        <taxon>Bacteria</taxon>
        <taxon>Thermotogati</taxon>
        <taxon>Deinococcota</taxon>
        <taxon>Deinococci</taxon>
        <taxon>Deinococcales</taxon>
        <taxon>Deinococcaceae</taxon>
        <taxon>Deinococcus</taxon>
    </lineage>
</organism>
<dbReference type="Pfam" id="PF01769">
    <property type="entry name" value="MgtE"/>
    <property type="match status" value="1"/>
</dbReference>
<dbReference type="SMART" id="SM00116">
    <property type="entry name" value="CBS"/>
    <property type="match status" value="2"/>
</dbReference>